<evidence type="ECO:0000313" key="4">
    <source>
        <dbReference type="Proteomes" id="UP000234190"/>
    </source>
</evidence>
<dbReference type="PANTHER" id="PTHR42928:SF5">
    <property type="entry name" value="BLR1237 PROTEIN"/>
    <property type="match status" value="1"/>
</dbReference>
<proteinExistence type="inferred from homology"/>
<comment type="caution">
    <text evidence="3">The sequence shown here is derived from an EMBL/GenBank/DDBJ whole genome shotgun (WGS) entry which is preliminary data.</text>
</comment>
<evidence type="ECO:0000256" key="2">
    <source>
        <dbReference type="SAM" id="SignalP"/>
    </source>
</evidence>
<dbReference type="Pfam" id="PF03401">
    <property type="entry name" value="TctC"/>
    <property type="match status" value="1"/>
</dbReference>
<dbReference type="EMBL" id="PDNW01000014">
    <property type="protein sequence ID" value="PLC48960.1"/>
    <property type="molecule type" value="Genomic_DNA"/>
</dbReference>
<comment type="similarity">
    <text evidence="1">Belongs to the UPF0065 (bug) family.</text>
</comment>
<dbReference type="Gene3D" id="3.40.190.150">
    <property type="entry name" value="Bordetella uptake gene, domain 1"/>
    <property type="match status" value="1"/>
</dbReference>
<dbReference type="Gene3D" id="3.40.190.10">
    <property type="entry name" value="Periplasmic binding protein-like II"/>
    <property type="match status" value="1"/>
</dbReference>
<dbReference type="Proteomes" id="UP000234190">
    <property type="component" value="Unassembled WGS sequence"/>
</dbReference>
<organism evidence="3 4">
    <name type="scientific">Pollutimonas subterranea</name>
    <dbReference type="NCBI Taxonomy" id="2045210"/>
    <lineage>
        <taxon>Bacteria</taxon>
        <taxon>Pseudomonadati</taxon>
        <taxon>Pseudomonadota</taxon>
        <taxon>Betaproteobacteria</taxon>
        <taxon>Burkholderiales</taxon>
        <taxon>Alcaligenaceae</taxon>
        <taxon>Pollutimonas</taxon>
    </lineage>
</organism>
<dbReference type="OrthoDB" id="8678477at2"/>
<dbReference type="PIRSF" id="PIRSF017082">
    <property type="entry name" value="YflP"/>
    <property type="match status" value="1"/>
</dbReference>
<feature type="chain" id="PRO_5014911105" evidence="2">
    <location>
        <begin position="29"/>
        <end position="326"/>
    </location>
</feature>
<accession>A0A2N4U1S6</accession>
<dbReference type="InterPro" id="IPR005064">
    <property type="entry name" value="BUG"/>
</dbReference>
<dbReference type="AlphaFoldDB" id="A0A2N4U1S6"/>
<reference evidence="3 4" key="1">
    <citation type="submission" date="2017-10" db="EMBL/GenBank/DDBJ databases">
        <title>Two draft genome sequences of Pusillimonas sp. strains isolated from a nitrate- and radionuclide-contaminated groundwater in Russia.</title>
        <authorList>
            <person name="Grouzdev D.S."/>
            <person name="Tourova T.P."/>
            <person name="Goeva M.A."/>
            <person name="Babich T.L."/>
            <person name="Sokolova D.S."/>
            <person name="Abdullin R."/>
            <person name="Poltaraus A.B."/>
            <person name="Toshchakov S.V."/>
            <person name="Nazina T.N."/>
        </authorList>
    </citation>
    <scope>NUCLEOTIDE SEQUENCE [LARGE SCALE GENOMIC DNA]</scope>
    <source>
        <strain evidence="3 4">JR1/69-3-13</strain>
    </source>
</reference>
<dbReference type="RefSeq" id="WP_102074878.1">
    <property type="nucleotide sequence ID" value="NZ_PDNW01000014.1"/>
</dbReference>
<sequence length="326" mass="34822">MKKISILLTGACLALSANVAALASTADAYPEKQVRLVVPYPPGGFNDTLARTASEFLTKKWNQAVVVENRPGGNTLIGNSTVAKADPDGYTLLITPLPFSALPGLYRDKMPYDAIKNFEPVIWAGSTQNILTVRADSPFKDVQSLIEHAKKHPGEINYGSTGSGSSNHLSMELFLDMTNTKMTHIPYKGSAPAVTALLAGDIDVLFDNLPNVYPNIKAGKLAALASTGTNRAPLFPEVPTVAEAGVPGYEVTVWFGMQAPAGTPKDVIGKVNKDLVEMLRQPSIVEKFGSQGVEVVASSPERFKTLVASEVVKWTGVIDRAGIKIE</sequence>
<dbReference type="PANTHER" id="PTHR42928">
    <property type="entry name" value="TRICARBOXYLATE-BINDING PROTEIN"/>
    <property type="match status" value="1"/>
</dbReference>
<keyword evidence="2" id="KW-0732">Signal</keyword>
<feature type="signal peptide" evidence="2">
    <location>
        <begin position="1"/>
        <end position="28"/>
    </location>
</feature>
<evidence type="ECO:0000256" key="1">
    <source>
        <dbReference type="ARBA" id="ARBA00006987"/>
    </source>
</evidence>
<protein>
    <submittedName>
        <fullName evidence="3">MFS transporter</fullName>
    </submittedName>
</protein>
<dbReference type="SUPFAM" id="SSF53850">
    <property type="entry name" value="Periplasmic binding protein-like II"/>
    <property type="match status" value="1"/>
</dbReference>
<dbReference type="CDD" id="cd13578">
    <property type="entry name" value="PBP2_Bug27"/>
    <property type="match status" value="1"/>
</dbReference>
<dbReference type="InterPro" id="IPR042100">
    <property type="entry name" value="Bug_dom1"/>
</dbReference>
<gene>
    <name evidence="3" type="ORF">CR159_15510</name>
</gene>
<keyword evidence="4" id="KW-1185">Reference proteome</keyword>
<name>A0A2N4U1S6_9BURK</name>
<evidence type="ECO:0000313" key="3">
    <source>
        <dbReference type="EMBL" id="PLC48960.1"/>
    </source>
</evidence>